<evidence type="ECO:0008006" key="4">
    <source>
        <dbReference type="Google" id="ProtNLM"/>
    </source>
</evidence>
<sequence>MLSSTIIALFAVTIAASPAINIKTPRDDLQPWQITTLYTHSPSGRPGNDLHLTLNATIVDPNTLPVAQTPTGTAVFPSSTANCSAQWLSRDDIPLGVELPCTPIEFGHWTMKLLPGDGETGTGATTNFGLEFKLVDNVTVLGRVYTRTFTGEGKFKVGDNLSGTCGGSGVCNWGLTTRPYLMTQTEQS</sequence>
<feature type="signal peptide" evidence="1">
    <location>
        <begin position="1"/>
        <end position="19"/>
    </location>
</feature>
<dbReference type="EMBL" id="CAJVRL010000002">
    <property type="protein sequence ID" value="CAG8949285.1"/>
    <property type="molecule type" value="Genomic_DNA"/>
</dbReference>
<feature type="chain" id="PRO_5040380958" description="Cell death in tomato 1" evidence="1">
    <location>
        <begin position="20"/>
        <end position="188"/>
    </location>
</feature>
<accession>A0A9N9KKE6</accession>
<protein>
    <recommendedName>
        <fullName evidence="4">Cell death in tomato 1</fullName>
    </recommendedName>
</protein>
<evidence type="ECO:0000256" key="1">
    <source>
        <dbReference type="SAM" id="SignalP"/>
    </source>
</evidence>
<reference evidence="2" key="1">
    <citation type="submission" date="2021-07" db="EMBL/GenBank/DDBJ databases">
        <authorList>
            <person name="Durling M."/>
        </authorList>
    </citation>
    <scope>NUCLEOTIDE SEQUENCE</scope>
</reference>
<proteinExistence type="predicted"/>
<dbReference type="Proteomes" id="UP000696280">
    <property type="component" value="Unassembled WGS sequence"/>
</dbReference>
<keyword evidence="3" id="KW-1185">Reference proteome</keyword>
<dbReference type="AlphaFoldDB" id="A0A9N9KKE6"/>
<name>A0A9N9KKE6_9HELO</name>
<dbReference type="OrthoDB" id="5226619at2759"/>
<comment type="caution">
    <text evidence="2">The sequence shown here is derived from an EMBL/GenBank/DDBJ whole genome shotgun (WGS) entry which is preliminary data.</text>
</comment>
<organism evidence="2 3">
    <name type="scientific">Hymenoscyphus fraxineus</name>
    <dbReference type="NCBI Taxonomy" id="746836"/>
    <lineage>
        <taxon>Eukaryota</taxon>
        <taxon>Fungi</taxon>
        <taxon>Dikarya</taxon>
        <taxon>Ascomycota</taxon>
        <taxon>Pezizomycotina</taxon>
        <taxon>Leotiomycetes</taxon>
        <taxon>Helotiales</taxon>
        <taxon>Helotiaceae</taxon>
        <taxon>Hymenoscyphus</taxon>
    </lineage>
</organism>
<keyword evidence="1" id="KW-0732">Signal</keyword>
<evidence type="ECO:0000313" key="2">
    <source>
        <dbReference type="EMBL" id="CAG8949285.1"/>
    </source>
</evidence>
<gene>
    <name evidence="2" type="ORF">HYFRA_00004910</name>
</gene>
<evidence type="ECO:0000313" key="3">
    <source>
        <dbReference type="Proteomes" id="UP000696280"/>
    </source>
</evidence>